<dbReference type="AlphaFoldDB" id="A0A9W6WI77"/>
<name>A0A9W6WI77_9STRA</name>
<dbReference type="Proteomes" id="UP001165083">
    <property type="component" value="Unassembled WGS sequence"/>
</dbReference>
<sequence>MTRANEERRALMTSRSQWKDWYMGFTHFVQLQLEPNEDTFWYLLGRRAAGIFPRNQNGADLLIPIFWQKPAATDTDECEMKADDTVEVTENKVSLTMVQVKSRSTVDF</sequence>
<dbReference type="EMBL" id="BSXW01000179">
    <property type="protein sequence ID" value="GMF14016.1"/>
    <property type="molecule type" value="Genomic_DNA"/>
</dbReference>
<accession>A0A9W6WI77</accession>
<organism evidence="1 2">
    <name type="scientific">Phytophthora lilii</name>
    <dbReference type="NCBI Taxonomy" id="2077276"/>
    <lineage>
        <taxon>Eukaryota</taxon>
        <taxon>Sar</taxon>
        <taxon>Stramenopiles</taxon>
        <taxon>Oomycota</taxon>
        <taxon>Peronosporomycetes</taxon>
        <taxon>Peronosporales</taxon>
        <taxon>Peronosporaceae</taxon>
        <taxon>Phytophthora</taxon>
    </lineage>
</organism>
<protein>
    <submittedName>
        <fullName evidence="1">Unnamed protein product</fullName>
    </submittedName>
</protein>
<proteinExistence type="predicted"/>
<reference evidence="1" key="1">
    <citation type="submission" date="2023-04" db="EMBL/GenBank/DDBJ databases">
        <title>Phytophthora lilii NBRC 32176.</title>
        <authorList>
            <person name="Ichikawa N."/>
            <person name="Sato H."/>
            <person name="Tonouchi N."/>
        </authorList>
    </citation>
    <scope>NUCLEOTIDE SEQUENCE</scope>
    <source>
        <strain evidence="1">NBRC 32176</strain>
    </source>
</reference>
<dbReference type="OrthoDB" id="89069at2759"/>
<evidence type="ECO:0000313" key="1">
    <source>
        <dbReference type="EMBL" id="GMF14016.1"/>
    </source>
</evidence>
<evidence type="ECO:0000313" key="2">
    <source>
        <dbReference type="Proteomes" id="UP001165083"/>
    </source>
</evidence>
<gene>
    <name evidence="1" type="ORF">Plil01_000442900</name>
</gene>
<comment type="caution">
    <text evidence="1">The sequence shown here is derived from an EMBL/GenBank/DDBJ whole genome shotgun (WGS) entry which is preliminary data.</text>
</comment>
<keyword evidence="2" id="KW-1185">Reference proteome</keyword>